<dbReference type="Proteomes" id="UP000594791">
    <property type="component" value="Chromosome"/>
</dbReference>
<gene>
    <name evidence="1" type="ORF">I6G77_18075</name>
</gene>
<organism evidence="1 2">
    <name type="scientific">Bacillus tropicus</name>
    <dbReference type="NCBI Taxonomy" id="2026188"/>
    <lineage>
        <taxon>Bacteria</taxon>
        <taxon>Bacillati</taxon>
        <taxon>Bacillota</taxon>
        <taxon>Bacilli</taxon>
        <taxon>Bacillales</taxon>
        <taxon>Bacillaceae</taxon>
        <taxon>Bacillus</taxon>
        <taxon>Bacillus cereus group</taxon>
    </lineage>
</organism>
<accession>A0A7T2V3K6</accession>
<protein>
    <submittedName>
        <fullName evidence="1">Uncharacterized protein</fullName>
    </submittedName>
</protein>
<dbReference type="RefSeq" id="WP_158319629.1">
    <property type="nucleotide sequence ID" value="NZ_CP065739.1"/>
</dbReference>
<keyword evidence="2" id="KW-1185">Reference proteome</keyword>
<dbReference type="EMBL" id="CP065739">
    <property type="protein sequence ID" value="QPR75994.1"/>
    <property type="molecule type" value="Genomic_DNA"/>
</dbReference>
<name>A0A7T2V3K6_9BACI</name>
<sequence>MAWGGSADFRFGQRFVDLRDFDYRKFYASKDFEQDRLFNADLKNEKEQRKETMNSIQ</sequence>
<evidence type="ECO:0000313" key="1">
    <source>
        <dbReference type="EMBL" id="QPR75994.1"/>
    </source>
</evidence>
<evidence type="ECO:0000313" key="2">
    <source>
        <dbReference type="Proteomes" id="UP000594791"/>
    </source>
</evidence>
<reference evidence="1 2" key="1">
    <citation type="submission" date="2020-12" db="EMBL/GenBank/DDBJ databases">
        <title>FDA dAtabase for Regulatory Grade micrObial Sequences (FDA-ARGOS): Supporting development and validation of Infectious Disease Dx tests.</title>
        <authorList>
            <person name="Nelson B."/>
            <person name="Plummer A."/>
            <person name="Tallon L."/>
            <person name="Sadzewicz L."/>
            <person name="Zhao X."/>
            <person name="Boylan J."/>
            <person name="Ott S."/>
            <person name="Bowen H."/>
            <person name="Vavikolanu K."/>
            <person name="Mehta A."/>
            <person name="Aluvathingal J."/>
            <person name="Nadendla S."/>
            <person name="Myers T."/>
            <person name="Yan Y."/>
            <person name="Sichtig H."/>
        </authorList>
    </citation>
    <scope>NUCLEOTIDE SEQUENCE [LARGE SCALE GENOMIC DNA]</scope>
    <source>
        <strain evidence="1 2">FDAARGOS_920</strain>
    </source>
</reference>
<proteinExistence type="predicted"/>